<feature type="compositionally biased region" description="Pro residues" evidence="1">
    <location>
        <begin position="225"/>
        <end position="234"/>
    </location>
</feature>
<dbReference type="RefSeq" id="WP_143740290.1">
    <property type="nucleotide sequence ID" value="NZ_LT607413.1"/>
</dbReference>
<organism evidence="2 3">
    <name type="scientific">Micromonospora echinospora</name>
    <name type="common">Micromonospora purpurea</name>
    <dbReference type="NCBI Taxonomy" id="1877"/>
    <lineage>
        <taxon>Bacteria</taxon>
        <taxon>Bacillati</taxon>
        <taxon>Actinomycetota</taxon>
        <taxon>Actinomycetes</taxon>
        <taxon>Micromonosporales</taxon>
        <taxon>Micromonosporaceae</taxon>
        <taxon>Micromonospora</taxon>
    </lineage>
</organism>
<keyword evidence="3" id="KW-1185">Reference proteome</keyword>
<feature type="compositionally biased region" description="Pro residues" evidence="1">
    <location>
        <begin position="141"/>
        <end position="151"/>
    </location>
</feature>
<gene>
    <name evidence="2" type="ORF">GA0070618_0149</name>
</gene>
<dbReference type="OrthoDB" id="3405601at2"/>
<proteinExistence type="predicted"/>
<dbReference type="InParanoid" id="A0A1C4UA80"/>
<feature type="compositionally biased region" description="Low complexity" evidence="1">
    <location>
        <begin position="272"/>
        <end position="311"/>
    </location>
</feature>
<name>A0A1C4UA80_MICEC</name>
<reference evidence="3" key="1">
    <citation type="submission" date="2016-06" db="EMBL/GenBank/DDBJ databases">
        <authorList>
            <person name="Varghese N."/>
            <person name="Submissions Spin"/>
        </authorList>
    </citation>
    <scope>NUCLEOTIDE SEQUENCE [LARGE SCALE GENOMIC DNA]</scope>
    <source>
        <strain evidence="3">DSM 43816</strain>
    </source>
</reference>
<feature type="region of interest" description="Disordered" evidence="1">
    <location>
        <begin position="113"/>
        <end position="159"/>
    </location>
</feature>
<evidence type="ECO:0000256" key="1">
    <source>
        <dbReference type="SAM" id="MobiDB-lite"/>
    </source>
</evidence>
<evidence type="ECO:0000313" key="3">
    <source>
        <dbReference type="Proteomes" id="UP000198253"/>
    </source>
</evidence>
<accession>A0A1C4UA80</accession>
<dbReference type="Proteomes" id="UP000198253">
    <property type="component" value="Chromosome I"/>
</dbReference>
<dbReference type="AlphaFoldDB" id="A0A1C4UA80"/>
<protein>
    <submittedName>
        <fullName evidence="2">Uncharacterized protein</fullName>
    </submittedName>
</protein>
<dbReference type="EMBL" id="LT607413">
    <property type="protein sequence ID" value="SCE68562.1"/>
    <property type="molecule type" value="Genomic_DNA"/>
</dbReference>
<sequence length="328" mass="33308">MSSHHQHRIDRDTVERLLDGVAAVERRQVPDDLVRLLDAARAAPRAEELRGEHLAVQAFHAARSAPARRPSRRPARRGALARLLPAKTIAALAVAATGGMALATVQGAVPNPLRPVPPATTTPVDGPSGGVPERVRTAPTAGPPTHGPPGGGPRSPELVPACRSWRDARAVDPDRALRDPAFAPLVRAAAGRDRVDAWCDTVLGGGRTPVPPTGVPRDAPTAGPGSPPPAPPTGQPAVPSVQPARPTGQPAAPTPPVGDIPGRPDHTGGPSEPVVGLPDPGVGLPDPGVGLPEPGVGLPEPTEPGVGLPEPGVGPPEPTEPVRDAAGR</sequence>
<feature type="region of interest" description="Disordered" evidence="1">
    <location>
        <begin position="204"/>
        <end position="328"/>
    </location>
</feature>
<evidence type="ECO:0000313" key="2">
    <source>
        <dbReference type="EMBL" id="SCE68562.1"/>
    </source>
</evidence>
<feature type="compositionally biased region" description="Low complexity" evidence="1">
    <location>
        <begin position="215"/>
        <end position="224"/>
    </location>
</feature>